<evidence type="ECO:0000313" key="1">
    <source>
        <dbReference type="EMBL" id="CAI9160749.1"/>
    </source>
</evidence>
<keyword evidence="2" id="KW-1185">Reference proteome</keyword>
<proteinExistence type="predicted"/>
<dbReference type="Proteomes" id="UP001176941">
    <property type="component" value="Chromosome 2"/>
</dbReference>
<evidence type="ECO:0000313" key="2">
    <source>
        <dbReference type="Proteomes" id="UP001176941"/>
    </source>
</evidence>
<protein>
    <submittedName>
        <fullName evidence="1">Uncharacterized protein</fullName>
    </submittedName>
</protein>
<dbReference type="EMBL" id="OX459938">
    <property type="protein sequence ID" value="CAI9160749.1"/>
    <property type="molecule type" value="Genomic_DNA"/>
</dbReference>
<accession>A0ABN8YH50</accession>
<name>A0ABN8YH50_RANTA</name>
<gene>
    <name evidence="1" type="ORF">MRATA1EN1_LOCUS9711</name>
</gene>
<reference evidence="1" key="1">
    <citation type="submission" date="2023-04" db="EMBL/GenBank/DDBJ databases">
        <authorList>
            <consortium name="ELIXIR-Norway"/>
        </authorList>
    </citation>
    <scope>NUCLEOTIDE SEQUENCE [LARGE SCALE GENOMIC DNA]</scope>
</reference>
<sequence length="192" mass="21518">MWTAWKPRLWVGFQVREAVGPGGCFFFPGCCSDSHKCLLGTLCLKGFGLSSEMYFLKSRSKSSKCEGEGYCEGQQGDPIRGWYQSLCHWLARGLGRILLPHRCLCVLSAKQGGFQGSWDAQSPWPSCCYLGRGFEPVLERAYCGRYIRESLLAALTPCFHSSESNLKLTASLCSESKAFYLPFHSQMPFRPL</sequence>
<organism evidence="1 2">
    <name type="scientific">Rangifer tarandus platyrhynchus</name>
    <name type="common">Svalbard reindeer</name>
    <dbReference type="NCBI Taxonomy" id="3082113"/>
    <lineage>
        <taxon>Eukaryota</taxon>
        <taxon>Metazoa</taxon>
        <taxon>Chordata</taxon>
        <taxon>Craniata</taxon>
        <taxon>Vertebrata</taxon>
        <taxon>Euteleostomi</taxon>
        <taxon>Mammalia</taxon>
        <taxon>Eutheria</taxon>
        <taxon>Laurasiatheria</taxon>
        <taxon>Artiodactyla</taxon>
        <taxon>Ruminantia</taxon>
        <taxon>Pecora</taxon>
        <taxon>Cervidae</taxon>
        <taxon>Odocoileinae</taxon>
        <taxon>Rangifer</taxon>
    </lineage>
</organism>